<organism evidence="2 3">
    <name type="scientific">Brucella daejeonensis</name>
    <dbReference type="NCBI Taxonomy" id="659015"/>
    <lineage>
        <taxon>Bacteria</taxon>
        <taxon>Pseudomonadati</taxon>
        <taxon>Pseudomonadota</taxon>
        <taxon>Alphaproteobacteria</taxon>
        <taxon>Hyphomicrobiales</taxon>
        <taxon>Brucellaceae</taxon>
        <taxon>Brucella/Ochrobactrum group</taxon>
        <taxon>Brucella</taxon>
    </lineage>
</organism>
<dbReference type="Proteomes" id="UP000555546">
    <property type="component" value="Unassembled WGS sequence"/>
</dbReference>
<evidence type="ECO:0000256" key="1">
    <source>
        <dbReference type="SAM" id="Phobius"/>
    </source>
</evidence>
<dbReference type="AlphaFoldDB" id="A0A7W9AZQ4"/>
<accession>A0A7W9AZQ4</accession>
<keyword evidence="1" id="KW-0472">Membrane</keyword>
<name>A0A7W9AZQ4_9HYPH</name>
<evidence type="ECO:0000313" key="3">
    <source>
        <dbReference type="Proteomes" id="UP000555546"/>
    </source>
</evidence>
<feature type="transmembrane region" description="Helical" evidence="1">
    <location>
        <begin position="94"/>
        <end position="113"/>
    </location>
</feature>
<proteinExistence type="predicted"/>
<protein>
    <submittedName>
        <fullName evidence="2">Uncharacterized protein</fullName>
    </submittedName>
</protein>
<keyword evidence="3" id="KW-1185">Reference proteome</keyword>
<sequence length="165" mass="18605">MNKKKREIEYGRIAYAASGVLISLGLSYLFSDRLKNTADIISYVATVFSILAGVVIAIVSILGEPSMIAESSWRKDFYAAKEIQRKIHRHTDVFVLYIVLLSALFVFSLLSPSDSIFKYIQSSCFFLISLSFWMSLSLPFSLKAIQQKRMNKAIASRQKSQGESK</sequence>
<comment type="caution">
    <text evidence="2">The sequence shown here is derived from an EMBL/GenBank/DDBJ whole genome shotgun (WGS) entry which is preliminary data.</text>
</comment>
<reference evidence="2 3" key="1">
    <citation type="submission" date="2020-08" db="EMBL/GenBank/DDBJ databases">
        <title>Genomic Encyclopedia of Type Strains, Phase IV (KMG-IV): sequencing the most valuable type-strain genomes for metagenomic binning, comparative biology and taxonomic classification.</title>
        <authorList>
            <person name="Goeker M."/>
        </authorList>
    </citation>
    <scope>NUCLEOTIDE SEQUENCE [LARGE SCALE GENOMIC DNA]</scope>
    <source>
        <strain evidence="2 3">DSM 26944</strain>
    </source>
</reference>
<dbReference type="EMBL" id="JACIJG010000013">
    <property type="protein sequence ID" value="MBB5703447.1"/>
    <property type="molecule type" value="Genomic_DNA"/>
</dbReference>
<feature type="transmembrane region" description="Helical" evidence="1">
    <location>
        <begin position="119"/>
        <end position="142"/>
    </location>
</feature>
<feature type="transmembrane region" description="Helical" evidence="1">
    <location>
        <begin position="12"/>
        <end position="31"/>
    </location>
</feature>
<gene>
    <name evidence="2" type="ORF">FHS76_003350</name>
</gene>
<keyword evidence="1" id="KW-1133">Transmembrane helix</keyword>
<keyword evidence="1" id="KW-0812">Transmembrane</keyword>
<dbReference type="RefSeq" id="WP_183655116.1">
    <property type="nucleotide sequence ID" value="NZ_JACIJG010000013.1"/>
</dbReference>
<feature type="transmembrane region" description="Helical" evidence="1">
    <location>
        <begin position="43"/>
        <end position="63"/>
    </location>
</feature>
<evidence type="ECO:0000313" key="2">
    <source>
        <dbReference type="EMBL" id="MBB5703447.1"/>
    </source>
</evidence>